<evidence type="ECO:0000313" key="2">
    <source>
        <dbReference type="EMBL" id="KRL29707.1"/>
    </source>
</evidence>
<sequence>MNKNYLTIKKENSMNNIWKYVLGFFIALLLFSFFIHIILPLVVILAIVGGIYYLYKKHQRDKYTPEGRKKVN</sequence>
<feature type="transmembrane region" description="Helical" evidence="1">
    <location>
        <begin position="20"/>
        <end position="53"/>
    </location>
</feature>
<dbReference type="EMBL" id="AZES01000111">
    <property type="protein sequence ID" value="KRL29707.1"/>
    <property type="molecule type" value="Genomic_DNA"/>
</dbReference>
<evidence type="ECO:0000313" key="3">
    <source>
        <dbReference type="Proteomes" id="UP000051908"/>
    </source>
</evidence>
<reference evidence="2 3" key="1">
    <citation type="journal article" date="2015" name="Genome Announc.">
        <title>Expanding the biotechnology potential of lactobacilli through comparative genomics of 213 strains and associated genera.</title>
        <authorList>
            <person name="Sun Z."/>
            <person name="Harris H.M."/>
            <person name="McCann A."/>
            <person name="Guo C."/>
            <person name="Argimon S."/>
            <person name="Zhang W."/>
            <person name="Yang X."/>
            <person name="Jeffery I.B."/>
            <person name="Cooney J.C."/>
            <person name="Kagawa T.F."/>
            <person name="Liu W."/>
            <person name="Song Y."/>
            <person name="Salvetti E."/>
            <person name="Wrobel A."/>
            <person name="Rasinkangas P."/>
            <person name="Parkhill J."/>
            <person name="Rea M.C."/>
            <person name="O'Sullivan O."/>
            <person name="Ritari J."/>
            <person name="Douillard F.P."/>
            <person name="Paul Ross R."/>
            <person name="Yang R."/>
            <person name="Briner A.E."/>
            <person name="Felis G.E."/>
            <person name="de Vos W.M."/>
            <person name="Barrangou R."/>
            <person name="Klaenhammer T.R."/>
            <person name="Caufield P.W."/>
            <person name="Cui Y."/>
            <person name="Zhang H."/>
            <person name="O'Toole P.W."/>
        </authorList>
    </citation>
    <scope>NUCLEOTIDE SEQUENCE [LARGE SCALE GENOMIC DNA]</scope>
    <source>
        <strain evidence="2 3">DSM 13238</strain>
    </source>
</reference>
<keyword evidence="3" id="KW-1185">Reference proteome</keyword>
<dbReference type="AlphaFoldDB" id="A0A0R1PKZ6"/>
<name>A0A0R1PKZ6_9LACO</name>
<gene>
    <name evidence="2" type="ORF">FD33_GL000620</name>
</gene>
<organism evidence="2 3">
    <name type="scientific">Companilactobacillus paralimentarius DSM 13238 = JCM 10415</name>
    <dbReference type="NCBI Taxonomy" id="1122151"/>
    <lineage>
        <taxon>Bacteria</taxon>
        <taxon>Bacillati</taxon>
        <taxon>Bacillota</taxon>
        <taxon>Bacilli</taxon>
        <taxon>Lactobacillales</taxon>
        <taxon>Lactobacillaceae</taxon>
        <taxon>Companilactobacillus</taxon>
    </lineage>
</organism>
<dbReference type="PATRIC" id="fig|1122151.5.peg.645"/>
<keyword evidence="1" id="KW-0812">Transmembrane</keyword>
<accession>A0A0R1PKZ6</accession>
<evidence type="ECO:0000256" key="1">
    <source>
        <dbReference type="SAM" id="Phobius"/>
    </source>
</evidence>
<keyword evidence="1" id="KW-0472">Membrane</keyword>
<protein>
    <submittedName>
        <fullName evidence="2">Uncharacterized protein</fullName>
    </submittedName>
</protein>
<proteinExistence type="predicted"/>
<dbReference type="Proteomes" id="UP000051908">
    <property type="component" value="Unassembled WGS sequence"/>
</dbReference>
<keyword evidence="1" id="KW-1133">Transmembrane helix</keyword>
<comment type="caution">
    <text evidence="2">The sequence shown here is derived from an EMBL/GenBank/DDBJ whole genome shotgun (WGS) entry which is preliminary data.</text>
</comment>